<dbReference type="KEGG" id="dmt:DESME_07875"/>
<dbReference type="PANTHER" id="PTHR32089">
    <property type="entry name" value="METHYL-ACCEPTING CHEMOTAXIS PROTEIN MCPB"/>
    <property type="match status" value="1"/>
</dbReference>
<reference evidence="8 9" key="1">
    <citation type="submission" date="2013-12" db="EMBL/GenBank/DDBJ databases">
        <authorList>
            <consortium name="DOE Joint Genome Institute"/>
            <person name="Smidt H."/>
            <person name="Huntemann M."/>
            <person name="Han J."/>
            <person name="Chen A."/>
            <person name="Kyrpides N."/>
            <person name="Mavromatis K."/>
            <person name="Markowitz V."/>
            <person name="Palaniappan K."/>
            <person name="Ivanova N."/>
            <person name="Schaumberg A."/>
            <person name="Pati A."/>
            <person name="Liolios K."/>
            <person name="Nordberg H.P."/>
            <person name="Cantor M.N."/>
            <person name="Hua S.X."/>
            <person name="Woyke T."/>
        </authorList>
    </citation>
    <scope>NUCLEOTIDE SEQUENCE [LARGE SCALE GENOMIC DNA]</scope>
    <source>
        <strain evidence="9">DSM 15288</strain>
    </source>
</reference>
<evidence type="ECO:0000256" key="2">
    <source>
        <dbReference type="ARBA" id="ARBA00029447"/>
    </source>
</evidence>
<evidence type="ECO:0000256" key="5">
    <source>
        <dbReference type="SAM" id="Phobius"/>
    </source>
</evidence>
<keyword evidence="5" id="KW-1133">Transmembrane helix</keyword>
<dbReference type="Gene3D" id="6.10.340.10">
    <property type="match status" value="1"/>
</dbReference>
<dbReference type="GO" id="GO:0007165">
    <property type="term" value="P:signal transduction"/>
    <property type="evidence" value="ECO:0007669"/>
    <property type="project" value="UniProtKB-KW"/>
</dbReference>
<dbReference type="OrthoDB" id="13222at2"/>
<evidence type="ECO:0000313" key="9">
    <source>
        <dbReference type="Proteomes" id="UP000010847"/>
    </source>
</evidence>
<dbReference type="GO" id="GO:0016020">
    <property type="term" value="C:membrane"/>
    <property type="evidence" value="ECO:0007669"/>
    <property type="project" value="InterPro"/>
</dbReference>
<dbReference type="RefSeq" id="WP_006717005.1">
    <property type="nucleotide sequence ID" value="NZ_CP007032.1"/>
</dbReference>
<dbReference type="SMART" id="SM00283">
    <property type="entry name" value="MA"/>
    <property type="match status" value="1"/>
</dbReference>
<protein>
    <recommendedName>
        <fullName evidence="10">Methyl-accepting chemotaxis protein</fullName>
    </recommendedName>
</protein>
<feature type="coiled-coil region" evidence="4">
    <location>
        <begin position="346"/>
        <end position="373"/>
    </location>
</feature>
<evidence type="ECO:0000256" key="3">
    <source>
        <dbReference type="PROSITE-ProRule" id="PRU00284"/>
    </source>
</evidence>
<dbReference type="Pfam" id="PF00672">
    <property type="entry name" value="HAMP"/>
    <property type="match status" value="1"/>
</dbReference>
<keyword evidence="4" id="KW-0175">Coiled coil</keyword>
<dbReference type="AlphaFoldDB" id="W0ECP6"/>
<evidence type="ECO:0000256" key="4">
    <source>
        <dbReference type="SAM" id="Coils"/>
    </source>
</evidence>
<feature type="transmembrane region" description="Helical" evidence="5">
    <location>
        <begin position="48"/>
        <end position="68"/>
    </location>
</feature>
<proteinExistence type="inferred from homology"/>
<feature type="domain" description="Methyl-accepting transducer" evidence="6">
    <location>
        <begin position="142"/>
        <end position="381"/>
    </location>
</feature>
<dbReference type="Gene3D" id="1.10.287.950">
    <property type="entry name" value="Methyl-accepting chemotaxis protein"/>
    <property type="match status" value="1"/>
</dbReference>
<keyword evidence="5" id="KW-0812">Transmembrane</keyword>
<organism evidence="8 9">
    <name type="scientific">Desulfitobacterium metallireducens DSM 15288</name>
    <dbReference type="NCBI Taxonomy" id="871968"/>
    <lineage>
        <taxon>Bacteria</taxon>
        <taxon>Bacillati</taxon>
        <taxon>Bacillota</taxon>
        <taxon>Clostridia</taxon>
        <taxon>Eubacteriales</taxon>
        <taxon>Desulfitobacteriaceae</taxon>
        <taxon>Desulfitobacterium</taxon>
    </lineage>
</organism>
<dbReference type="InterPro" id="IPR004089">
    <property type="entry name" value="MCPsignal_dom"/>
</dbReference>
<feature type="transmembrane region" description="Helical" evidence="5">
    <location>
        <begin position="12"/>
        <end position="36"/>
    </location>
</feature>
<keyword evidence="5" id="KW-0472">Membrane</keyword>
<dbReference type="CDD" id="cd06225">
    <property type="entry name" value="HAMP"/>
    <property type="match status" value="1"/>
</dbReference>
<dbReference type="Proteomes" id="UP000010847">
    <property type="component" value="Chromosome"/>
</dbReference>
<dbReference type="PANTHER" id="PTHR32089:SF112">
    <property type="entry name" value="LYSOZYME-LIKE PROTEIN-RELATED"/>
    <property type="match status" value="1"/>
</dbReference>
<evidence type="ECO:0000259" key="7">
    <source>
        <dbReference type="PROSITE" id="PS50885"/>
    </source>
</evidence>
<feature type="domain" description="HAMP" evidence="7">
    <location>
        <begin position="75"/>
        <end position="123"/>
    </location>
</feature>
<accession>W0ECP6</accession>
<dbReference type="Pfam" id="PF00015">
    <property type="entry name" value="MCPsignal"/>
    <property type="match status" value="1"/>
</dbReference>
<dbReference type="SUPFAM" id="SSF58104">
    <property type="entry name" value="Methyl-accepting chemotaxis protein (MCP) signaling domain"/>
    <property type="match status" value="1"/>
</dbReference>
<evidence type="ECO:0008006" key="10">
    <source>
        <dbReference type="Google" id="ProtNLM"/>
    </source>
</evidence>
<keyword evidence="9" id="KW-1185">Reference proteome</keyword>
<keyword evidence="1 3" id="KW-0807">Transducer</keyword>
<dbReference type="EMBL" id="CP007032">
    <property type="protein sequence ID" value="AHF08537.1"/>
    <property type="molecule type" value="Genomic_DNA"/>
</dbReference>
<dbReference type="PROSITE" id="PS50111">
    <property type="entry name" value="CHEMOTAXIS_TRANSDUC_2"/>
    <property type="match status" value="1"/>
</dbReference>
<gene>
    <name evidence="8" type="ORF">DESME_07875</name>
</gene>
<feature type="coiled-coil region" evidence="4">
    <location>
        <begin position="178"/>
        <end position="240"/>
    </location>
</feature>
<dbReference type="eggNOG" id="COG0840">
    <property type="taxonomic scope" value="Bacteria"/>
</dbReference>
<name>W0ECP6_9FIRM</name>
<dbReference type="STRING" id="871968.DESME_07875"/>
<evidence type="ECO:0000313" key="8">
    <source>
        <dbReference type="EMBL" id="AHF08537.1"/>
    </source>
</evidence>
<dbReference type="HOGENOM" id="CLU_000445_107_18_9"/>
<evidence type="ECO:0000256" key="1">
    <source>
        <dbReference type="ARBA" id="ARBA00023224"/>
    </source>
</evidence>
<dbReference type="InterPro" id="IPR003660">
    <property type="entry name" value="HAMP_dom"/>
</dbReference>
<evidence type="ECO:0000259" key="6">
    <source>
        <dbReference type="PROSITE" id="PS50111"/>
    </source>
</evidence>
<comment type="similarity">
    <text evidence="2">Belongs to the methyl-accepting chemotaxis (MCP) protein family.</text>
</comment>
<dbReference type="PROSITE" id="PS50885">
    <property type="entry name" value="HAMP"/>
    <property type="match status" value="1"/>
</dbReference>
<sequence>MHSLTKFISRFSIMSIMFGTMLFAGALVGLIFPLFAQLFVTISPGKSQLFTVSCVLAGFLLGVGNYFIARAILYNPFNTITQKVKELSSGDLTVHMEIRGSDLIGELAQAIELLSTSFRRTSGNTLKAAQKVVQVSDQVTMRSQSYIEKSHHSSEISNQQVQNASDQIETFQQVSAIIQKMLEEVNEINLLLQSATQTAVQFMNTSTEGTGLVQKLDQGIENIKSDLNLTQNRVNQLQQNSNQINSIVKLIQGIATQTNLLALNASIEAARAGEAGKGFSVVADEVRKLAVASSDAAKQIAALLHSMNDDIESLVFSTDNTFNALIQEESSMEEAQNVFGEIATKANLLKNSIQSAEKMLDSTNQEASQVKTALSQMNTLSNSSWDFAIKIGALFEEQANGLQTLANQSESLQLTLTEMTAGLDSLKL</sequence>